<evidence type="ECO:0000256" key="2">
    <source>
        <dbReference type="ARBA" id="ARBA00022630"/>
    </source>
</evidence>
<feature type="domain" description="NADH:flavin oxidoreductase/NADH oxidase N-terminal" evidence="6">
    <location>
        <begin position="1"/>
        <end position="346"/>
    </location>
</feature>
<keyword evidence="2" id="KW-0285">Flavoprotein</keyword>
<dbReference type="GO" id="GO:0050661">
    <property type="term" value="F:NADP binding"/>
    <property type="evidence" value="ECO:0007669"/>
    <property type="project" value="InterPro"/>
</dbReference>
<dbReference type="PANTHER" id="PTHR43303:SF4">
    <property type="entry name" value="NADPH DEHYDROGENASE C23G7.10C-RELATED"/>
    <property type="match status" value="1"/>
</dbReference>
<dbReference type="EMBL" id="KZ819607">
    <property type="protein sequence ID" value="PWN31802.1"/>
    <property type="molecule type" value="Genomic_DNA"/>
</dbReference>
<dbReference type="Gene3D" id="3.20.20.70">
    <property type="entry name" value="Aldolase class I"/>
    <property type="match status" value="1"/>
</dbReference>
<reference evidence="7 8" key="1">
    <citation type="journal article" date="2018" name="Mol. Biol. Evol.">
        <title>Broad Genomic Sampling Reveals a Smut Pathogenic Ancestry of the Fungal Clade Ustilaginomycotina.</title>
        <authorList>
            <person name="Kijpornyongpan T."/>
            <person name="Mondo S.J."/>
            <person name="Barry K."/>
            <person name="Sandor L."/>
            <person name="Lee J."/>
            <person name="Lipzen A."/>
            <person name="Pangilinan J."/>
            <person name="LaButti K."/>
            <person name="Hainaut M."/>
            <person name="Henrissat B."/>
            <person name="Grigoriev I.V."/>
            <person name="Spatafora J.W."/>
            <person name="Aime M.C."/>
        </authorList>
    </citation>
    <scope>NUCLEOTIDE SEQUENCE [LARGE SCALE GENOMIC DNA]</scope>
    <source>
        <strain evidence="7 8">MCA 3882</strain>
    </source>
</reference>
<proteinExistence type="predicted"/>
<gene>
    <name evidence="7" type="ORF">FA14DRAFT_111176</name>
</gene>
<dbReference type="InParanoid" id="A0A316V2W4"/>
<dbReference type="GeneID" id="37017718"/>
<evidence type="ECO:0000256" key="1">
    <source>
        <dbReference type="ARBA" id="ARBA00001917"/>
    </source>
</evidence>
<dbReference type="InterPro" id="IPR013785">
    <property type="entry name" value="Aldolase_TIM"/>
</dbReference>
<dbReference type="OrthoDB" id="72788at2759"/>
<protein>
    <submittedName>
        <fullName evidence="7">FMN-linked oxidoreductase</fullName>
    </submittedName>
</protein>
<dbReference type="STRING" id="1280837.A0A316V2W4"/>
<sequence length="366" mass="39771">TLKNAIVVSPMCQYSAVDGFPTPYHLAHLGSFAIHGAGTIMMEASGVTPQGRITPEDLGIYKDEHIPAHASLVSALRSFTKDLTVGVQIAHAGRKASTWSPFYEGPKKNPNYVTAEEGGWPEEVVGPSALAYDEGHIVAKELTTEEVQEIETKFVEAADRAYKAGYDFVELHGAHGYLLHSFLSPLSNKRKDQYGGSVENRARLITNIVEKINKQHPDLSVWVRVSGSDFADHLKEKGEDPWTIEGTKEFAKLLSKLNVDVLDISGGGLVGAQQVKAAPGYQLPFAKAVSQLKLSHPLVGTVGRMESGEHAGYLAEQALHESDASLVLIARGFLTKPNWVEESAEKLVGEVTATNPQYHRALPVKE</sequence>
<feature type="non-terminal residue" evidence="7">
    <location>
        <position position="1"/>
    </location>
</feature>
<dbReference type="GO" id="GO:0003959">
    <property type="term" value="F:NADPH dehydrogenase activity"/>
    <property type="evidence" value="ECO:0007669"/>
    <property type="project" value="InterPro"/>
</dbReference>
<feature type="non-terminal residue" evidence="7">
    <location>
        <position position="366"/>
    </location>
</feature>
<organism evidence="7 8">
    <name type="scientific">Meira miltonrushii</name>
    <dbReference type="NCBI Taxonomy" id="1280837"/>
    <lineage>
        <taxon>Eukaryota</taxon>
        <taxon>Fungi</taxon>
        <taxon>Dikarya</taxon>
        <taxon>Basidiomycota</taxon>
        <taxon>Ustilaginomycotina</taxon>
        <taxon>Exobasidiomycetes</taxon>
        <taxon>Exobasidiales</taxon>
        <taxon>Brachybasidiaceae</taxon>
        <taxon>Meira</taxon>
    </lineage>
</organism>
<keyword evidence="4" id="KW-0521">NADP</keyword>
<dbReference type="GO" id="GO:0010181">
    <property type="term" value="F:FMN binding"/>
    <property type="evidence" value="ECO:0007669"/>
    <property type="project" value="InterPro"/>
</dbReference>
<dbReference type="Proteomes" id="UP000245771">
    <property type="component" value="Unassembled WGS sequence"/>
</dbReference>
<dbReference type="Pfam" id="PF00724">
    <property type="entry name" value="Oxidored_FMN"/>
    <property type="match status" value="1"/>
</dbReference>
<name>A0A316V2W4_9BASI</name>
<dbReference type="FunCoup" id="A0A316V2W4">
    <property type="interactions" value="1"/>
</dbReference>
<dbReference type="PANTHER" id="PTHR43303">
    <property type="entry name" value="NADPH DEHYDROGENASE C23G7.10C-RELATED"/>
    <property type="match status" value="1"/>
</dbReference>
<comment type="cofactor">
    <cofactor evidence="1">
        <name>FMN</name>
        <dbReference type="ChEBI" id="CHEBI:58210"/>
    </cofactor>
</comment>
<evidence type="ECO:0000256" key="5">
    <source>
        <dbReference type="ARBA" id="ARBA00023002"/>
    </source>
</evidence>
<dbReference type="SUPFAM" id="SSF51395">
    <property type="entry name" value="FMN-linked oxidoreductases"/>
    <property type="match status" value="1"/>
</dbReference>
<evidence type="ECO:0000256" key="4">
    <source>
        <dbReference type="ARBA" id="ARBA00022857"/>
    </source>
</evidence>
<keyword evidence="3" id="KW-0288">FMN</keyword>
<dbReference type="AlphaFoldDB" id="A0A316V2W4"/>
<dbReference type="InterPro" id="IPR044152">
    <property type="entry name" value="YqjM-like"/>
</dbReference>
<evidence type="ECO:0000313" key="8">
    <source>
        <dbReference type="Proteomes" id="UP000245771"/>
    </source>
</evidence>
<keyword evidence="5" id="KW-0560">Oxidoreductase</keyword>
<evidence type="ECO:0000259" key="6">
    <source>
        <dbReference type="Pfam" id="PF00724"/>
    </source>
</evidence>
<evidence type="ECO:0000313" key="7">
    <source>
        <dbReference type="EMBL" id="PWN31802.1"/>
    </source>
</evidence>
<dbReference type="InterPro" id="IPR001155">
    <property type="entry name" value="OxRdtase_FMN_N"/>
</dbReference>
<dbReference type="RefSeq" id="XP_025352104.1">
    <property type="nucleotide sequence ID" value="XM_025495937.1"/>
</dbReference>
<accession>A0A316V2W4</accession>
<evidence type="ECO:0000256" key="3">
    <source>
        <dbReference type="ARBA" id="ARBA00022643"/>
    </source>
</evidence>
<keyword evidence="8" id="KW-1185">Reference proteome</keyword>